<dbReference type="AlphaFoldDB" id="A0A9W7EW88"/>
<sequence length="449" mass="50444">MSSSTSLRSSLRFHPSVSLHCDHDSLSSIPKPYTYIHQIFPSQTFFLSNEAKQPQPASVTNEDASNGIKPATSTSVVASLSNIPESCTHLECEITAYTYQVELGVEVIQDKGVSITFKGYECEKVHEKEIDLNSDDDDKEEEEEEEEEESKKVLKYTSTESFDLSTIRSLVASSAPLPPSPPAKKQKTDTSPSSVATVSTTVATSSEDNDPDYSPLTFSSLPSLVLHLLPFLPPITPPPPPKLQALSPTLHLLLTPSHFSSLQHLSLSLIENGSTIIPKNFQIFYHILSSKIIGYSTVYIFKTLTSSIARICQLCILSPRLGHGYNFLLSLQKHYTNSNNISEINVEDPCPQFSRLRDVVDFFYPEGKVSVKQKKRMEVIKMVVEEGLESCKVKVKRYVINWVLGLKGEKKEVILAALKEVWEEEREEIVKVVGRIERERRRREEFYAD</sequence>
<feature type="compositionally biased region" description="Polar residues" evidence="1">
    <location>
        <begin position="51"/>
        <end position="64"/>
    </location>
</feature>
<dbReference type="EMBL" id="BRXY01000436">
    <property type="protein sequence ID" value="GMH94894.1"/>
    <property type="molecule type" value="Genomic_DNA"/>
</dbReference>
<feature type="region of interest" description="Disordered" evidence="1">
    <location>
        <begin position="128"/>
        <end position="155"/>
    </location>
</feature>
<organism evidence="2 3">
    <name type="scientific">Triparma strigata</name>
    <dbReference type="NCBI Taxonomy" id="1606541"/>
    <lineage>
        <taxon>Eukaryota</taxon>
        <taxon>Sar</taxon>
        <taxon>Stramenopiles</taxon>
        <taxon>Ochrophyta</taxon>
        <taxon>Bolidophyceae</taxon>
        <taxon>Parmales</taxon>
        <taxon>Triparmaceae</taxon>
        <taxon>Triparma</taxon>
    </lineage>
</organism>
<keyword evidence="3" id="KW-1185">Reference proteome</keyword>
<evidence type="ECO:0000256" key="1">
    <source>
        <dbReference type="SAM" id="MobiDB-lite"/>
    </source>
</evidence>
<reference evidence="3" key="1">
    <citation type="journal article" date="2023" name="Commun. Biol.">
        <title>Genome analysis of Parmales, the sister group of diatoms, reveals the evolutionary specialization of diatoms from phago-mixotrophs to photoautotrophs.</title>
        <authorList>
            <person name="Ban H."/>
            <person name="Sato S."/>
            <person name="Yoshikawa S."/>
            <person name="Yamada K."/>
            <person name="Nakamura Y."/>
            <person name="Ichinomiya M."/>
            <person name="Sato N."/>
            <person name="Blanc-Mathieu R."/>
            <person name="Endo H."/>
            <person name="Kuwata A."/>
            <person name="Ogata H."/>
        </authorList>
    </citation>
    <scope>NUCLEOTIDE SEQUENCE [LARGE SCALE GENOMIC DNA]</scope>
    <source>
        <strain evidence="3">NIES 3701</strain>
    </source>
</reference>
<name>A0A9W7EW88_9STRA</name>
<dbReference type="SUPFAM" id="SSF55729">
    <property type="entry name" value="Acyl-CoA N-acyltransferases (Nat)"/>
    <property type="match status" value="1"/>
</dbReference>
<comment type="caution">
    <text evidence="2">The sequence shown here is derived from an EMBL/GenBank/DDBJ whole genome shotgun (WGS) entry which is preliminary data.</text>
</comment>
<dbReference type="Gene3D" id="3.40.630.30">
    <property type="match status" value="1"/>
</dbReference>
<proteinExistence type="predicted"/>
<feature type="region of interest" description="Disordered" evidence="1">
    <location>
        <begin position="51"/>
        <end position="70"/>
    </location>
</feature>
<gene>
    <name evidence="2" type="ORF">TrST_g7760</name>
</gene>
<dbReference type="GO" id="GO:0004402">
    <property type="term" value="F:histone acetyltransferase activity"/>
    <property type="evidence" value="ECO:0007669"/>
    <property type="project" value="InterPro"/>
</dbReference>
<feature type="region of interest" description="Disordered" evidence="1">
    <location>
        <begin position="173"/>
        <end position="213"/>
    </location>
</feature>
<dbReference type="Proteomes" id="UP001165085">
    <property type="component" value="Unassembled WGS sequence"/>
</dbReference>
<accession>A0A9W7EW88</accession>
<dbReference type="GO" id="GO:0000781">
    <property type="term" value="C:chromosome, telomeric region"/>
    <property type="evidence" value="ECO:0007669"/>
    <property type="project" value="GOC"/>
</dbReference>
<evidence type="ECO:0000313" key="3">
    <source>
        <dbReference type="Proteomes" id="UP001165085"/>
    </source>
</evidence>
<dbReference type="PANTHER" id="PTHR12046">
    <property type="entry name" value="HISTONE ACETYLTRANSFERASE TYPE B CATALYTIC SUBUNIT"/>
    <property type="match status" value="1"/>
</dbReference>
<feature type="compositionally biased region" description="Low complexity" evidence="1">
    <location>
        <begin position="189"/>
        <end position="206"/>
    </location>
</feature>
<protein>
    <submittedName>
        <fullName evidence="2">Uncharacterized protein</fullName>
    </submittedName>
</protein>
<dbReference type="GO" id="GO:0005634">
    <property type="term" value="C:nucleus"/>
    <property type="evidence" value="ECO:0007669"/>
    <property type="project" value="InterPro"/>
</dbReference>
<dbReference type="InterPro" id="IPR016181">
    <property type="entry name" value="Acyl_CoA_acyltransferase"/>
</dbReference>
<dbReference type="InterPro" id="IPR017380">
    <property type="entry name" value="Hist_AcTrfase_B-typ_cat-su"/>
</dbReference>
<evidence type="ECO:0000313" key="2">
    <source>
        <dbReference type="EMBL" id="GMH94894.1"/>
    </source>
</evidence>
<feature type="compositionally biased region" description="Acidic residues" evidence="1">
    <location>
        <begin position="132"/>
        <end position="148"/>
    </location>
</feature>
<dbReference type="OrthoDB" id="10253098at2759"/>
<dbReference type="GO" id="GO:0031509">
    <property type="term" value="P:subtelomeric heterochromatin formation"/>
    <property type="evidence" value="ECO:0007669"/>
    <property type="project" value="InterPro"/>
</dbReference>